<proteinExistence type="predicted"/>
<reference evidence="1" key="1">
    <citation type="submission" date="2020-03" db="EMBL/GenBank/DDBJ databases">
        <title>The deep terrestrial virosphere.</title>
        <authorList>
            <person name="Holmfeldt K."/>
            <person name="Nilsson E."/>
            <person name="Simone D."/>
            <person name="Lopez-Fernandez M."/>
            <person name="Wu X."/>
            <person name="de Brujin I."/>
            <person name="Lundin D."/>
            <person name="Andersson A."/>
            <person name="Bertilsson S."/>
            <person name="Dopson M."/>
        </authorList>
    </citation>
    <scope>NUCLEOTIDE SEQUENCE</scope>
    <source>
        <strain evidence="2">MM415A00921</strain>
        <strain evidence="3">MM415B04510</strain>
        <strain evidence="1">TM448A00108</strain>
        <strain evidence="4">TM448B01989</strain>
    </source>
</reference>
<gene>
    <name evidence="2" type="ORF">MM415A00921_0009</name>
    <name evidence="3" type="ORF">MM415B04510_0005</name>
    <name evidence="1" type="ORF">TM448A00108_0102</name>
    <name evidence="4" type="ORF">TM448B01989_0012</name>
</gene>
<protein>
    <submittedName>
        <fullName evidence="1">Uncharacterized protein</fullName>
    </submittedName>
</protein>
<accession>A0A6H1ZB25</accession>
<dbReference type="EMBL" id="MT143976">
    <property type="protein sequence ID" value="QJA44475.1"/>
    <property type="molecule type" value="Genomic_DNA"/>
</dbReference>
<evidence type="ECO:0000313" key="2">
    <source>
        <dbReference type="EMBL" id="QJA79280.1"/>
    </source>
</evidence>
<evidence type="ECO:0000313" key="1">
    <source>
        <dbReference type="EMBL" id="QJA44475.1"/>
    </source>
</evidence>
<evidence type="ECO:0000313" key="3">
    <source>
        <dbReference type="EMBL" id="QJA92698.1"/>
    </source>
</evidence>
<evidence type="ECO:0000313" key="4">
    <source>
        <dbReference type="EMBL" id="QJI00536.1"/>
    </source>
</evidence>
<dbReference type="InterPro" id="IPR023214">
    <property type="entry name" value="HAD_sf"/>
</dbReference>
<dbReference type="EMBL" id="MT143089">
    <property type="protein sequence ID" value="QJA92698.1"/>
    <property type="molecule type" value="Genomic_DNA"/>
</dbReference>
<dbReference type="EMBL" id="MT142375">
    <property type="protein sequence ID" value="QJA79280.1"/>
    <property type="molecule type" value="Genomic_DNA"/>
</dbReference>
<dbReference type="Gene3D" id="3.40.50.1000">
    <property type="entry name" value="HAD superfamily/HAD-like"/>
    <property type="match status" value="1"/>
</dbReference>
<organism evidence="1">
    <name type="scientific">viral metagenome</name>
    <dbReference type="NCBI Taxonomy" id="1070528"/>
    <lineage>
        <taxon>unclassified sequences</taxon>
        <taxon>metagenomes</taxon>
        <taxon>organismal metagenomes</taxon>
    </lineage>
</organism>
<dbReference type="AlphaFoldDB" id="A0A6H1ZB25"/>
<name>A0A6H1ZB25_9ZZZZ</name>
<sequence length="195" mass="22476">MGNIILGSDIDDCILDTVSLLLEEVNKKLSSSLKYEDIKVHSLAEAFNIDEDIVDSIVLETISRNEIPSMSGSSLVISQLSMILDSPIFFISKRSEDEFFLSKTRLQLINAGIDCEYLLYHTKDKVSVINDNNISIFIEDRLDTIMDIYNNTNCTIFIFDHPWNRNIAENVRIWRIRNWAEIRDLLMIGRLINEV</sequence>
<dbReference type="EMBL" id="MT144859">
    <property type="protein sequence ID" value="QJI00536.1"/>
    <property type="molecule type" value="Genomic_DNA"/>
</dbReference>